<organism evidence="1 2">
    <name type="scientific">Oceanospirillum sediminis</name>
    <dbReference type="NCBI Taxonomy" id="2760088"/>
    <lineage>
        <taxon>Bacteria</taxon>
        <taxon>Pseudomonadati</taxon>
        <taxon>Pseudomonadota</taxon>
        <taxon>Gammaproteobacteria</taxon>
        <taxon>Oceanospirillales</taxon>
        <taxon>Oceanospirillaceae</taxon>
        <taxon>Oceanospirillum</taxon>
    </lineage>
</organism>
<dbReference type="EMBL" id="JACJFM010000029">
    <property type="protein sequence ID" value="MBB1488512.1"/>
    <property type="molecule type" value="Genomic_DNA"/>
</dbReference>
<comment type="caution">
    <text evidence="1">The sequence shown here is derived from an EMBL/GenBank/DDBJ whole genome shotgun (WGS) entry which is preliminary data.</text>
</comment>
<name>A0A839IUZ3_9GAMM</name>
<evidence type="ECO:0000313" key="2">
    <source>
        <dbReference type="Proteomes" id="UP000565262"/>
    </source>
</evidence>
<evidence type="ECO:0008006" key="3">
    <source>
        <dbReference type="Google" id="ProtNLM"/>
    </source>
</evidence>
<sequence length="74" mass="8348">MIWCQQLNDTLEEVTVIAHNPALTDLVNWLTDCKLDNIPTCAYVQLGFDGDSWQDLSESSCELLALLKPKMYTA</sequence>
<dbReference type="RefSeq" id="WP_182810280.1">
    <property type="nucleotide sequence ID" value="NZ_JACJFM010000029.1"/>
</dbReference>
<evidence type="ECO:0000313" key="1">
    <source>
        <dbReference type="EMBL" id="MBB1488512.1"/>
    </source>
</evidence>
<proteinExistence type="predicted"/>
<reference evidence="1 2" key="1">
    <citation type="submission" date="2020-08" db="EMBL/GenBank/DDBJ databases">
        <title>Oceanospirillum sp. nov. isolated from marine sediment.</title>
        <authorList>
            <person name="Ji X."/>
        </authorList>
    </citation>
    <scope>NUCLEOTIDE SEQUENCE [LARGE SCALE GENOMIC DNA]</scope>
    <source>
        <strain evidence="1 2">D5</strain>
    </source>
</reference>
<protein>
    <recommendedName>
        <fullName evidence="3">Phosphoglycerate mutase</fullName>
    </recommendedName>
</protein>
<dbReference type="AlphaFoldDB" id="A0A839IUZ3"/>
<dbReference type="InterPro" id="IPR029033">
    <property type="entry name" value="His_PPase_superfam"/>
</dbReference>
<dbReference type="SUPFAM" id="SSF53254">
    <property type="entry name" value="Phosphoglycerate mutase-like"/>
    <property type="match status" value="1"/>
</dbReference>
<dbReference type="Gene3D" id="3.40.50.1240">
    <property type="entry name" value="Phosphoglycerate mutase-like"/>
    <property type="match status" value="1"/>
</dbReference>
<dbReference type="Proteomes" id="UP000565262">
    <property type="component" value="Unassembled WGS sequence"/>
</dbReference>
<accession>A0A839IUZ3</accession>
<keyword evidence="2" id="KW-1185">Reference proteome</keyword>
<gene>
    <name evidence="1" type="ORF">H4O21_18060</name>
</gene>